<keyword evidence="1" id="KW-0472">Membrane</keyword>
<feature type="transmembrane region" description="Helical" evidence="1">
    <location>
        <begin position="14"/>
        <end position="33"/>
    </location>
</feature>
<evidence type="ECO:0000256" key="1">
    <source>
        <dbReference type="SAM" id="Phobius"/>
    </source>
</evidence>
<proteinExistence type="predicted"/>
<evidence type="ECO:0000313" key="3">
    <source>
        <dbReference type="Proteomes" id="UP000585802"/>
    </source>
</evidence>
<keyword evidence="1" id="KW-1133">Transmembrane helix</keyword>
<protein>
    <submittedName>
        <fullName evidence="2">Uncharacterized protein</fullName>
    </submittedName>
</protein>
<organism evidence="2 3">
    <name type="scientific">Marine Group III euryarchaeote</name>
    <dbReference type="NCBI Taxonomy" id="2173149"/>
    <lineage>
        <taxon>Archaea</taxon>
        <taxon>Methanobacteriati</taxon>
        <taxon>Thermoplasmatota</taxon>
        <taxon>Thermoplasmata</taxon>
        <taxon>Candidatus Thermoprofundales</taxon>
    </lineage>
</organism>
<sequence length="181" mass="20732">MAYNPIEDLIIETILFLIVFLSFTVYAILKWFVQTTEKVMVKTKDELVEKSKIIIQILRPHKALIAIANNPDNNELTTISNNDNSIEWIDIECKNNKKLYDTKGNVIVIGTPSPKIHAMATYDINGNIIEDSSVKVRHDVKKVIFMDPEDKKDEKGKLKKLYEGGYISRARYNSLMGDLNK</sequence>
<accession>A0A7J4GTW6</accession>
<dbReference type="EMBL" id="DUCX01000014">
    <property type="protein sequence ID" value="HIF36970.1"/>
    <property type="molecule type" value="Genomic_DNA"/>
</dbReference>
<evidence type="ECO:0000313" key="2">
    <source>
        <dbReference type="EMBL" id="HIF36970.1"/>
    </source>
</evidence>
<dbReference type="Proteomes" id="UP000585802">
    <property type="component" value="Unassembled WGS sequence"/>
</dbReference>
<name>A0A7J4GTW6_9ARCH</name>
<reference evidence="3" key="1">
    <citation type="journal article" date="2019" name="bioRxiv">
        <title>Genome diversification in globally distributed novel marine Proteobacteria is linked to environmental adaptation.</title>
        <authorList>
            <person name="Zhou Z."/>
            <person name="Tran P.Q."/>
            <person name="Kieft K."/>
            <person name="Anantharaman K."/>
        </authorList>
    </citation>
    <scope>NUCLEOTIDE SEQUENCE [LARGE SCALE GENOMIC DNA]</scope>
</reference>
<keyword evidence="1" id="KW-0812">Transmembrane</keyword>
<dbReference type="AlphaFoldDB" id="A0A7J4GTW6"/>
<gene>
    <name evidence="2" type="ORF">EYQ70_00895</name>
</gene>
<comment type="caution">
    <text evidence="2">The sequence shown here is derived from an EMBL/GenBank/DDBJ whole genome shotgun (WGS) entry which is preliminary data.</text>
</comment>